<feature type="domain" description="PglD N-terminal" evidence="1">
    <location>
        <begin position="3"/>
        <end position="82"/>
    </location>
</feature>
<evidence type="ECO:0000259" key="1">
    <source>
        <dbReference type="Pfam" id="PF17836"/>
    </source>
</evidence>
<proteinExistence type="predicted"/>
<evidence type="ECO:0000313" key="2">
    <source>
        <dbReference type="EMBL" id="ADP33931.1"/>
    </source>
</evidence>
<dbReference type="Gene3D" id="3.40.50.20">
    <property type="match status" value="1"/>
</dbReference>
<sequence>MIKVAVIGDGGHGKVVKEIVSARTDTRLIGVLDDTFSALQYSGELYTGPADSIQELRRLIPDIVFVLAIGSNIVRKQLAERLGLEQKDFVSLIHPSAMISKSAKVGHGTVVMAGAVIQAGAIIGAHSIINTGAVVEHDNRIGDFVHLSPRVTLTGAVAVSEGAHLGAGAVVIPEMSIGRWSVVGAGAAVISPIPDRVTAVGTPARVISHFQT</sequence>
<dbReference type="Pfam" id="PF17836">
    <property type="entry name" value="PglD_N"/>
    <property type="match status" value="1"/>
</dbReference>
<dbReference type="InterPro" id="IPR050179">
    <property type="entry name" value="Trans_hexapeptide_repeat"/>
</dbReference>
<evidence type="ECO:0000313" key="3">
    <source>
        <dbReference type="Proteomes" id="UP000006867"/>
    </source>
</evidence>
<dbReference type="InterPro" id="IPR011004">
    <property type="entry name" value="Trimer_LpxA-like_sf"/>
</dbReference>
<dbReference type="PANTHER" id="PTHR43300:SF7">
    <property type="entry name" value="UDP-N-ACETYLBACILLOSAMINE N-ACETYLTRANSFERASE"/>
    <property type="match status" value="1"/>
</dbReference>
<dbReference type="SUPFAM" id="SSF51161">
    <property type="entry name" value="Trimeric LpxA-like enzymes"/>
    <property type="match status" value="1"/>
</dbReference>
<name>A0ABM5M182_BACA1</name>
<dbReference type="Gene3D" id="2.160.10.10">
    <property type="entry name" value="Hexapeptide repeat proteins"/>
    <property type="match status" value="1"/>
</dbReference>
<dbReference type="InterPro" id="IPR041561">
    <property type="entry name" value="PglD_N"/>
</dbReference>
<dbReference type="InterPro" id="IPR020019">
    <property type="entry name" value="AcTrfase_PglD-like"/>
</dbReference>
<dbReference type="PANTHER" id="PTHR43300">
    <property type="entry name" value="ACETYLTRANSFERASE"/>
    <property type="match status" value="1"/>
</dbReference>
<dbReference type="CDD" id="cd03360">
    <property type="entry name" value="LbH_AT_putative"/>
    <property type="match status" value="1"/>
</dbReference>
<gene>
    <name evidence="2" type="ordered locus">BATR1942_15045</name>
</gene>
<keyword evidence="3" id="KW-1185">Reference proteome</keyword>
<dbReference type="RefSeq" id="WP_003326849.1">
    <property type="nucleotide sequence ID" value="NC_014639.1"/>
</dbReference>
<dbReference type="EMBL" id="CP002207">
    <property type="protein sequence ID" value="ADP33931.1"/>
    <property type="molecule type" value="Genomic_DNA"/>
</dbReference>
<protein>
    <submittedName>
        <fullName evidence="2">O-acetyltransferase</fullName>
    </submittedName>
</protein>
<dbReference type="NCBIfam" id="TIGR03570">
    <property type="entry name" value="NeuD_NnaD"/>
    <property type="match status" value="1"/>
</dbReference>
<organism evidence="2 3">
    <name type="scientific">Bacillus atrophaeus (strain 1942)</name>
    <dbReference type="NCBI Taxonomy" id="720555"/>
    <lineage>
        <taxon>Bacteria</taxon>
        <taxon>Bacillati</taxon>
        <taxon>Bacillota</taxon>
        <taxon>Bacilli</taxon>
        <taxon>Bacillales</taxon>
        <taxon>Bacillaceae</taxon>
        <taxon>Bacillus</taxon>
    </lineage>
</organism>
<dbReference type="Proteomes" id="UP000006867">
    <property type="component" value="Chromosome"/>
</dbReference>
<accession>A0ABM5M182</accession>
<reference evidence="2 3" key="1">
    <citation type="journal article" date="2011" name="Front. Microbiol.">
        <title>Genomic signatures of strain selection and enhancement in Bacillus atrophaeus var. globigii, a historical biowarfare simulant.</title>
        <authorList>
            <person name="Gibbons H.S."/>
            <person name="Broomall S.M."/>
            <person name="McNew L.A."/>
            <person name="Daligault H."/>
            <person name="Chapman C."/>
            <person name="Bruce D."/>
            <person name="Karavis M."/>
            <person name="Krepps M."/>
            <person name="McGregor P.A."/>
            <person name="Hong C."/>
            <person name="Park K.H."/>
            <person name="Akmal A."/>
            <person name="Feldman A."/>
            <person name="Lin J.S."/>
            <person name="Chang W.E."/>
            <person name="Higgs B.W."/>
            <person name="Demirev P."/>
            <person name="Lindquist J."/>
            <person name="Liem A."/>
            <person name="Fochler E."/>
            <person name="Read T.D."/>
            <person name="Tapia R."/>
            <person name="Johnson S."/>
            <person name="Bishop-Lilly K.A."/>
            <person name="Detter C."/>
            <person name="Han C."/>
            <person name="Sozhamannan S."/>
            <person name="Rosenzweig C.N."/>
            <person name="Skowronski E.W."/>
        </authorList>
    </citation>
    <scope>NUCLEOTIDE SEQUENCE [LARGE SCALE GENOMIC DNA]</scope>
    <source>
        <strain evidence="2 3">1942</strain>
    </source>
</reference>